<evidence type="ECO:0000259" key="1">
    <source>
        <dbReference type="Pfam" id="PF01738"/>
    </source>
</evidence>
<organism evidence="2 3">
    <name type="scientific">Plasticicumulans acidivorans</name>
    <dbReference type="NCBI Taxonomy" id="886464"/>
    <lineage>
        <taxon>Bacteria</taxon>
        <taxon>Pseudomonadati</taxon>
        <taxon>Pseudomonadota</taxon>
        <taxon>Gammaproteobacteria</taxon>
        <taxon>Candidatus Competibacteraceae</taxon>
        <taxon>Plasticicumulans</taxon>
    </lineage>
</organism>
<evidence type="ECO:0000313" key="2">
    <source>
        <dbReference type="EMBL" id="PWV64663.1"/>
    </source>
</evidence>
<reference evidence="2 3" key="1">
    <citation type="submission" date="2018-05" db="EMBL/GenBank/DDBJ databases">
        <title>Genomic Encyclopedia of Type Strains, Phase IV (KMG-IV): sequencing the most valuable type-strain genomes for metagenomic binning, comparative biology and taxonomic classification.</title>
        <authorList>
            <person name="Goeker M."/>
        </authorList>
    </citation>
    <scope>NUCLEOTIDE SEQUENCE [LARGE SCALE GENOMIC DNA]</scope>
    <source>
        <strain evidence="2 3">DSM 23606</strain>
    </source>
</reference>
<feature type="domain" description="Dienelactone hydrolase" evidence="1">
    <location>
        <begin position="19"/>
        <end position="236"/>
    </location>
</feature>
<dbReference type="Proteomes" id="UP000246569">
    <property type="component" value="Unassembled WGS sequence"/>
</dbReference>
<dbReference type="Pfam" id="PF01738">
    <property type="entry name" value="DLH"/>
    <property type="match status" value="1"/>
</dbReference>
<dbReference type="InterPro" id="IPR050261">
    <property type="entry name" value="FrsA_esterase"/>
</dbReference>
<accession>A0A317MYF8</accession>
<comment type="caution">
    <text evidence="2">The sequence shown here is derived from an EMBL/GenBank/DDBJ whole genome shotgun (WGS) entry which is preliminary data.</text>
</comment>
<protein>
    <submittedName>
        <fullName evidence="2">Dienelactone hydrolase</fullName>
    </submittedName>
</protein>
<dbReference type="Gene3D" id="3.40.50.1820">
    <property type="entry name" value="alpha/beta hydrolase"/>
    <property type="match status" value="1"/>
</dbReference>
<name>A0A317MYF8_9GAMM</name>
<gene>
    <name evidence="2" type="ORF">C7443_102314</name>
</gene>
<dbReference type="AlphaFoldDB" id="A0A317MYF8"/>
<dbReference type="PANTHER" id="PTHR22946:SF0">
    <property type="entry name" value="DIENELACTONE HYDROLASE DOMAIN-CONTAINING PROTEIN"/>
    <property type="match status" value="1"/>
</dbReference>
<sequence>MSTIMTRSVEYTHDDVLLEGFMASPSAPQARPAVLLVHEWGGIGAHVQARARQIAERLGYHALAVDVYGKGVRPTSREACAETMMLYVNDRDLLRARLQAALEWVRMQPDVESGSIAIAGYCFGGLAAMELARSGADILLAASFHGNLSTRDPAEAKQISCPVVAFHGAADPLVTQDVVAGFEQEMSAAGVDWTVVQFGGVMHSFTNPDANDPDFGTVYNAQAAERSFAMFGQYLAAAFDEANKVS</sequence>
<dbReference type="InterPro" id="IPR029058">
    <property type="entry name" value="AB_hydrolase_fold"/>
</dbReference>
<dbReference type="SUPFAM" id="SSF53474">
    <property type="entry name" value="alpha/beta-Hydrolases"/>
    <property type="match status" value="1"/>
</dbReference>
<dbReference type="PANTHER" id="PTHR22946">
    <property type="entry name" value="DIENELACTONE HYDROLASE DOMAIN-CONTAINING PROTEIN-RELATED"/>
    <property type="match status" value="1"/>
</dbReference>
<evidence type="ECO:0000313" key="3">
    <source>
        <dbReference type="Proteomes" id="UP000246569"/>
    </source>
</evidence>
<dbReference type="EMBL" id="QGTJ01000002">
    <property type="protein sequence ID" value="PWV64663.1"/>
    <property type="molecule type" value="Genomic_DNA"/>
</dbReference>
<dbReference type="RefSeq" id="WP_170123488.1">
    <property type="nucleotide sequence ID" value="NZ_QGTJ01000002.1"/>
</dbReference>
<keyword evidence="3" id="KW-1185">Reference proteome</keyword>
<dbReference type="GO" id="GO:0016787">
    <property type="term" value="F:hydrolase activity"/>
    <property type="evidence" value="ECO:0007669"/>
    <property type="project" value="UniProtKB-KW"/>
</dbReference>
<dbReference type="InterPro" id="IPR002925">
    <property type="entry name" value="Dienelactn_hydro"/>
</dbReference>
<keyword evidence="2" id="KW-0378">Hydrolase</keyword>
<proteinExistence type="predicted"/>